<evidence type="ECO:0000259" key="10">
    <source>
        <dbReference type="PROSITE" id="PS50883"/>
    </source>
</evidence>
<evidence type="ECO:0000256" key="3">
    <source>
        <dbReference type="ARBA" id="ARBA00012282"/>
    </source>
</evidence>
<keyword evidence="7" id="KW-0812">Transmembrane</keyword>
<dbReference type="SMART" id="SM00052">
    <property type="entry name" value="EAL"/>
    <property type="match status" value="1"/>
</dbReference>
<dbReference type="Pfam" id="PF00563">
    <property type="entry name" value="EAL"/>
    <property type="match status" value="1"/>
</dbReference>
<keyword evidence="5" id="KW-0808">Transferase</keyword>
<dbReference type="Pfam" id="PF17159">
    <property type="entry name" value="MASE3"/>
    <property type="match status" value="1"/>
</dbReference>
<feature type="transmembrane region" description="Helical" evidence="7">
    <location>
        <begin position="232"/>
        <end position="251"/>
    </location>
</feature>
<feature type="domain" description="EAL" evidence="10">
    <location>
        <begin position="710"/>
        <end position="965"/>
    </location>
</feature>
<comment type="cofactor">
    <cofactor evidence="1">
        <name>Mg(2+)</name>
        <dbReference type="ChEBI" id="CHEBI:18420"/>
    </cofactor>
</comment>
<evidence type="ECO:0000259" key="11">
    <source>
        <dbReference type="PROSITE" id="PS50887"/>
    </source>
</evidence>
<gene>
    <name evidence="12" type="ORF">SAMN05216229_12110</name>
</gene>
<feature type="transmembrane region" description="Helical" evidence="7">
    <location>
        <begin position="87"/>
        <end position="109"/>
    </location>
</feature>
<dbReference type="SMART" id="SM00086">
    <property type="entry name" value="PAC"/>
    <property type="match status" value="2"/>
</dbReference>
<proteinExistence type="predicted"/>
<feature type="transmembrane region" description="Helical" evidence="7">
    <location>
        <begin position="163"/>
        <end position="182"/>
    </location>
</feature>
<accession>A0A1I5YGG8</accession>
<dbReference type="InterPro" id="IPR029787">
    <property type="entry name" value="Nucleotide_cyclase"/>
</dbReference>
<evidence type="ECO:0000256" key="5">
    <source>
        <dbReference type="ARBA" id="ARBA00022777"/>
    </source>
</evidence>
<dbReference type="InterPro" id="IPR043128">
    <property type="entry name" value="Rev_trsase/Diguanyl_cyclase"/>
</dbReference>
<dbReference type="EC" id="3.1.4.52" evidence="3"/>
<reference evidence="13" key="1">
    <citation type="submission" date="2016-10" db="EMBL/GenBank/DDBJ databases">
        <authorList>
            <person name="Varghese N."/>
            <person name="Submissions S."/>
        </authorList>
    </citation>
    <scope>NUCLEOTIDE SEQUENCE [LARGE SCALE GENOMIC DNA]</scope>
    <source>
        <strain evidence="13">JCM 18195</strain>
    </source>
</reference>
<keyword evidence="7" id="KW-1133">Transmembrane helix</keyword>
<dbReference type="SUPFAM" id="SSF55785">
    <property type="entry name" value="PYP-like sensor domain (PAS domain)"/>
    <property type="match status" value="2"/>
</dbReference>
<dbReference type="InterPro" id="IPR052155">
    <property type="entry name" value="Biofilm_reg_signaling"/>
</dbReference>
<dbReference type="InterPro" id="IPR000160">
    <property type="entry name" value="GGDEF_dom"/>
</dbReference>
<feature type="transmembrane region" description="Helical" evidence="7">
    <location>
        <begin position="129"/>
        <end position="151"/>
    </location>
</feature>
<dbReference type="PROSITE" id="PS50113">
    <property type="entry name" value="PAC"/>
    <property type="match status" value="1"/>
</dbReference>
<dbReference type="GO" id="GO:0071732">
    <property type="term" value="P:cellular response to nitric oxide"/>
    <property type="evidence" value="ECO:0007669"/>
    <property type="project" value="UniProtKB-ARBA"/>
</dbReference>
<dbReference type="Pfam" id="PF00990">
    <property type="entry name" value="GGDEF"/>
    <property type="match status" value="1"/>
</dbReference>
<feature type="transmembrane region" description="Helical" evidence="7">
    <location>
        <begin position="27"/>
        <end position="47"/>
    </location>
</feature>
<dbReference type="Gene3D" id="3.30.450.20">
    <property type="entry name" value="PAS domain"/>
    <property type="match status" value="2"/>
</dbReference>
<evidence type="ECO:0000313" key="12">
    <source>
        <dbReference type="EMBL" id="SFQ43272.1"/>
    </source>
</evidence>
<dbReference type="NCBIfam" id="TIGR00254">
    <property type="entry name" value="GGDEF"/>
    <property type="match status" value="1"/>
</dbReference>
<dbReference type="EMBL" id="FOXM01000021">
    <property type="protein sequence ID" value="SFQ43272.1"/>
    <property type="molecule type" value="Genomic_DNA"/>
</dbReference>
<dbReference type="InterPro" id="IPR000700">
    <property type="entry name" value="PAS-assoc_C"/>
</dbReference>
<dbReference type="InterPro" id="IPR035919">
    <property type="entry name" value="EAL_sf"/>
</dbReference>
<evidence type="ECO:0000256" key="1">
    <source>
        <dbReference type="ARBA" id="ARBA00001946"/>
    </source>
</evidence>
<dbReference type="Proteomes" id="UP000243084">
    <property type="component" value="Unassembled WGS sequence"/>
</dbReference>
<evidence type="ECO:0000256" key="4">
    <source>
        <dbReference type="ARBA" id="ARBA00022636"/>
    </source>
</evidence>
<dbReference type="InterPro" id="IPR013656">
    <property type="entry name" value="PAS_4"/>
</dbReference>
<name>A0A1I5YGG8_9GAMM</name>
<protein>
    <recommendedName>
        <fullName evidence="3">cyclic-guanylate-specific phosphodiesterase</fullName>
        <ecNumber evidence="3">3.1.4.52</ecNumber>
    </recommendedName>
</protein>
<feature type="domain" description="PAC" evidence="9">
    <location>
        <begin position="485"/>
        <end position="537"/>
    </location>
</feature>
<keyword evidence="5" id="KW-0418">Kinase</keyword>
<evidence type="ECO:0000256" key="2">
    <source>
        <dbReference type="ARBA" id="ARBA00004533"/>
    </source>
</evidence>
<dbReference type="CDD" id="cd01948">
    <property type="entry name" value="EAL"/>
    <property type="match status" value="1"/>
</dbReference>
<dbReference type="AlphaFoldDB" id="A0A1I5YGG8"/>
<dbReference type="InterPro" id="IPR000014">
    <property type="entry name" value="PAS"/>
</dbReference>
<dbReference type="PROSITE" id="PS50112">
    <property type="entry name" value="PAS"/>
    <property type="match status" value="2"/>
</dbReference>
<evidence type="ECO:0000259" key="9">
    <source>
        <dbReference type="PROSITE" id="PS50113"/>
    </source>
</evidence>
<dbReference type="CDD" id="cd01949">
    <property type="entry name" value="GGDEF"/>
    <property type="match status" value="1"/>
</dbReference>
<dbReference type="SMART" id="SM00267">
    <property type="entry name" value="GGDEF"/>
    <property type="match status" value="1"/>
</dbReference>
<keyword evidence="13" id="KW-1185">Reference proteome</keyword>
<organism evidence="12 13">
    <name type="scientific">Geopseudomonas sagittaria</name>
    <dbReference type="NCBI Taxonomy" id="1135990"/>
    <lineage>
        <taxon>Bacteria</taxon>
        <taxon>Pseudomonadati</taxon>
        <taxon>Pseudomonadota</taxon>
        <taxon>Gammaproteobacteria</taxon>
        <taxon>Pseudomonadales</taxon>
        <taxon>Pseudomonadaceae</taxon>
        <taxon>Geopseudomonas</taxon>
    </lineage>
</organism>
<feature type="domain" description="PAS" evidence="8">
    <location>
        <begin position="412"/>
        <end position="463"/>
    </location>
</feature>
<dbReference type="GO" id="GO:0005886">
    <property type="term" value="C:plasma membrane"/>
    <property type="evidence" value="ECO:0007669"/>
    <property type="project" value="UniProtKB-SubCell"/>
</dbReference>
<dbReference type="SUPFAM" id="SSF55073">
    <property type="entry name" value="Nucleotide cyclase"/>
    <property type="match status" value="1"/>
</dbReference>
<comment type="subcellular location">
    <subcellularLocation>
        <location evidence="2">Cell inner membrane</location>
    </subcellularLocation>
</comment>
<comment type="catalytic activity">
    <reaction evidence="6">
        <text>3',3'-c-di-GMP + H2O = 5'-phosphoguanylyl(3'-&gt;5')guanosine + H(+)</text>
        <dbReference type="Rhea" id="RHEA:24902"/>
        <dbReference type="ChEBI" id="CHEBI:15377"/>
        <dbReference type="ChEBI" id="CHEBI:15378"/>
        <dbReference type="ChEBI" id="CHEBI:58754"/>
        <dbReference type="ChEBI" id="CHEBI:58805"/>
        <dbReference type="EC" id="3.1.4.52"/>
    </reaction>
    <physiologicalReaction direction="left-to-right" evidence="6">
        <dbReference type="Rhea" id="RHEA:24903"/>
    </physiologicalReaction>
</comment>
<feature type="domain" description="GGDEF" evidence="11">
    <location>
        <begin position="569"/>
        <end position="701"/>
    </location>
</feature>
<dbReference type="CDD" id="cd00130">
    <property type="entry name" value="PAS"/>
    <property type="match status" value="2"/>
</dbReference>
<dbReference type="InterPro" id="IPR001610">
    <property type="entry name" value="PAC"/>
</dbReference>
<dbReference type="Gene3D" id="3.30.70.270">
    <property type="match status" value="1"/>
</dbReference>
<dbReference type="PROSITE" id="PS50883">
    <property type="entry name" value="EAL"/>
    <property type="match status" value="1"/>
</dbReference>
<dbReference type="Pfam" id="PF08448">
    <property type="entry name" value="PAS_4"/>
    <property type="match status" value="1"/>
</dbReference>
<dbReference type="SUPFAM" id="SSF141868">
    <property type="entry name" value="EAL domain-like"/>
    <property type="match status" value="1"/>
</dbReference>
<evidence type="ECO:0000256" key="7">
    <source>
        <dbReference type="SAM" id="Phobius"/>
    </source>
</evidence>
<dbReference type="Gene3D" id="3.20.20.450">
    <property type="entry name" value="EAL domain"/>
    <property type="match status" value="1"/>
</dbReference>
<dbReference type="NCBIfam" id="TIGR00229">
    <property type="entry name" value="sensory_box"/>
    <property type="match status" value="2"/>
</dbReference>
<dbReference type="GO" id="GO:0016301">
    <property type="term" value="F:kinase activity"/>
    <property type="evidence" value="ECO:0007669"/>
    <property type="project" value="UniProtKB-KW"/>
</dbReference>
<keyword evidence="4" id="KW-0973">c-di-GMP</keyword>
<feature type="transmembrane region" description="Helical" evidence="7">
    <location>
        <begin position="202"/>
        <end position="220"/>
    </location>
</feature>
<evidence type="ECO:0000259" key="8">
    <source>
        <dbReference type="PROSITE" id="PS50112"/>
    </source>
</evidence>
<dbReference type="GO" id="GO:0006355">
    <property type="term" value="P:regulation of DNA-templated transcription"/>
    <property type="evidence" value="ECO:0007669"/>
    <property type="project" value="InterPro"/>
</dbReference>
<dbReference type="PROSITE" id="PS50887">
    <property type="entry name" value="GGDEF"/>
    <property type="match status" value="1"/>
</dbReference>
<keyword evidence="7" id="KW-0472">Membrane</keyword>
<evidence type="ECO:0000313" key="13">
    <source>
        <dbReference type="Proteomes" id="UP000243084"/>
    </source>
</evidence>
<dbReference type="FunFam" id="3.20.20.450:FF:000001">
    <property type="entry name" value="Cyclic di-GMP phosphodiesterase yahA"/>
    <property type="match status" value="1"/>
</dbReference>
<dbReference type="Pfam" id="PF00989">
    <property type="entry name" value="PAS"/>
    <property type="match status" value="1"/>
</dbReference>
<dbReference type="GO" id="GO:0071111">
    <property type="term" value="F:cyclic-guanylate-specific phosphodiesterase activity"/>
    <property type="evidence" value="ECO:0007669"/>
    <property type="project" value="UniProtKB-EC"/>
</dbReference>
<feature type="domain" description="PAS" evidence="8">
    <location>
        <begin position="291"/>
        <end position="361"/>
    </location>
</feature>
<feature type="transmembrane region" description="Helical" evidence="7">
    <location>
        <begin position="53"/>
        <end position="75"/>
    </location>
</feature>
<dbReference type="PANTHER" id="PTHR44757:SF2">
    <property type="entry name" value="BIOFILM ARCHITECTURE MAINTENANCE PROTEIN MBAA"/>
    <property type="match status" value="1"/>
</dbReference>
<evidence type="ECO:0000256" key="6">
    <source>
        <dbReference type="ARBA" id="ARBA00051114"/>
    </source>
</evidence>
<dbReference type="FunFam" id="3.30.70.270:FF:000001">
    <property type="entry name" value="Diguanylate cyclase domain protein"/>
    <property type="match status" value="1"/>
</dbReference>
<dbReference type="InterPro" id="IPR035965">
    <property type="entry name" value="PAS-like_dom_sf"/>
</dbReference>
<sequence>MDRGGERVRLGLKRVHPQHRESLGQPLAVLVLLLAGVLLTVQFGAALPSVDSYLVWHMLLETTAIAVAVLVFAVGWNTHSLHPQRNILLLACGFLGVAILDFSHMLSYLGMPDYVTPSGVEKAIHFWLVARYLAAGALLLVAWLPWSALGVAQDRRSARRRWLPLLGVLSGVAVVHWVFLVHPQWVPATFVPGQGLTAFKLGAEYGVIVVHLLTVGVLFGRLRQAGDFNVSLLLGAVLAMILSEGFFTLYASATDVFNLMGHVYKVLAYLLLYRAVFVEMIAAPYRALSEARQHAQAIVEAIPDLLFEFDRDGRYLQVRAPRSEQLSAAADQLLGRTLHEVLPVESAQICMAALQEALAHGYSVGRQVQIPLADGNHWFELSVSLMRQAQHQEPRLVMLSRDITARTRDQATLRKLSQAVEQSASTIVITDLDARIEYANQAFTRATGYSLEEAIGQNPKLLHSGKTPQATYEDMWQQLTRGEAWRGEFVNRRKDGSEYTEAVLISPVFDDAGLPTHYLAIKEDITQRKLDEQRIERLAHFDALTDLPNRKLFASRCEQALSLSERSHQPLAVLYLDLDHFKHINDSLGYRVGDAFLVEVAQRLKSVLRDEDTLSRQGGDEFVLVLPYTDAKGAAHVAERLKNLLASPCQVEEHGLVVTTSIGIAVFPEDGRDFESLSQRADIAMHRAKQEGRNGYRFFTSEMQRQSARILQLESALRQAQANRELHLCFQPQVSIDGQRLVGAEALLRWTHPQLGVISPAEFIPIAEGSGLILPIGEWVLRSAVRQMKAWLDQDYPSEMTIAVNLSLVQFRHPGLVELVVDVLQESGLPAHCLELELTESVAMHDPAAAIAVVRRLHALGVRLSVDDFGTGYSSLSYLKQFQVHKLKIDQSFIRQISEDGHDQSIVRAILGMACSLGMLTIAEGVETSAQLAELERLGCAEVQGYLFGKPMAAAEFDARVRQQQLVTGRHAQRAATTC</sequence>
<dbReference type="PANTHER" id="PTHR44757">
    <property type="entry name" value="DIGUANYLATE CYCLASE DGCP"/>
    <property type="match status" value="1"/>
</dbReference>
<dbReference type="InterPro" id="IPR013767">
    <property type="entry name" value="PAS_fold"/>
</dbReference>
<dbReference type="SMART" id="SM00091">
    <property type="entry name" value="PAS"/>
    <property type="match status" value="2"/>
</dbReference>
<dbReference type="InterPro" id="IPR001633">
    <property type="entry name" value="EAL_dom"/>
</dbReference>
<dbReference type="InterPro" id="IPR033425">
    <property type="entry name" value="MASE3"/>
</dbReference>